<reference evidence="1 2" key="1">
    <citation type="submission" date="2024-02" db="EMBL/GenBank/DDBJ databases">
        <title>High-quality chromosome-scale genome assembly of Pensacola bahiagrass (Paspalum notatum Flugge var. saurae).</title>
        <authorList>
            <person name="Vega J.M."/>
            <person name="Podio M."/>
            <person name="Orjuela J."/>
            <person name="Siena L.A."/>
            <person name="Pessino S.C."/>
            <person name="Combes M.C."/>
            <person name="Mariac C."/>
            <person name="Albertini E."/>
            <person name="Pupilli F."/>
            <person name="Ortiz J.P.A."/>
            <person name="Leblanc O."/>
        </authorList>
    </citation>
    <scope>NUCLEOTIDE SEQUENCE [LARGE SCALE GENOMIC DNA]</scope>
    <source>
        <strain evidence="1">R1</strain>
        <tissue evidence="1">Leaf</tissue>
    </source>
</reference>
<name>A0AAQ3TVG8_PASNO</name>
<proteinExistence type="predicted"/>
<evidence type="ECO:0000313" key="2">
    <source>
        <dbReference type="Proteomes" id="UP001341281"/>
    </source>
</evidence>
<sequence>MAHQMRVCAVRANLLTNPARATGGHTAHRRPSARIGRGKFPVAAISLDDYVPMRSTETKNRSDGFS</sequence>
<accession>A0AAQ3TVG8</accession>
<organism evidence="1 2">
    <name type="scientific">Paspalum notatum var. saurae</name>
    <dbReference type="NCBI Taxonomy" id="547442"/>
    <lineage>
        <taxon>Eukaryota</taxon>
        <taxon>Viridiplantae</taxon>
        <taxon>Streptophyta</taxon>
        <taxon>Embryophyta</taxon>
        <taxon>Tracheophyta</taxon>
        <taxon>Spermatophyta</taxon>
        <taxon>Magnoliopsida</taxon>
        <taxon>Liliopsida</taxon>
        <taxon>Poales</taxon>
        <taxon>Poaceae</taxon>
        <taxon>PACMAD clade</taxon>
        <taxon>Panicoideae</taxon>
        <taxon>Andropogonodae</taxon>
        <taxon>Paspaleae</taxon>
        <taxon>Paspalinae</taxon>
        <taxon>Paspalum</taxon>
    </lineage>
</organism>
<evidence type="ECO:0000313" key="1">
    <source>
        <dbReference type="EMBL" id="WVZ80268.1"/>
    </source>
</evidence>
<dbReference type="Proteomes" id="UP001341281">
    <property type="component" value="Chromosome 06"/>
</dbReference>
<protein>
    <submittedName>
        <fullName evidence="1">Uncharacterized protein</fullName>
    </submittedName>
</protein>
<keyword evidence="2" id="KW-1185">Reference proteome</keyword>
<dbReference type="AlphaFoldDB" id="A0AAQ3TVG8"/>
<gene>
    <name evidence="1" type="ORF">U9M48_027759</name>
</gene>
<dbReference type="EMBL" id="CP144750">
    <property type="protein sequence ID" value="WVZ80268.1"/>
    <property type="molecule type" value="Genomic_DNA"/>
</dbReference>